<name>A0A9Y2L4G2_9RHOB</name>
<dbReference type="Proteomes" id="UP001238334">
    <property type="component" value="Chromosome"/>
</dbReference>
<keyword evidence="2" id="KW-1185">Reference proteome</keyword>
<dbReference type="EMBL" id="CP127247">
    <property type="protein sequence ID" value="WIY27417.1"/>
    <property type="molecule type" value="Genomic_DNA"/>
</dbReference>
<sequence length="48" mass="5403">MQPTPVSEFRGVAHHEAIDALLSEEFTNRETRRVSMALMTAKLLPPSH</sequence>
<reference evidence="1 2" key="1">
    <citation type="submission" date="2023-06" db="EMBL/GenBank/DDBJ databases">
        <title>Parasedimentitalea psychrophila sp. nov., a psychrophilic bacterium isolated from deep-sea sediment.</title>
        <authorList>
            <person name="Li A."/>
        </authorList>
    </citation>
    <scope>NUCLEOTIDE SEQUENCE [LARGE SCALE GENOMIC DNA]</scope>
    <source>
        <strain evidence="1 2">QS115</strain>
    </source>
</reference>
<dbReference type="RefSeq" id="WP_270919419.1">
    <property type="nucleotide sequence ID" value="NZ_CP127247.1"/>
</dbReference>
<organism evidence="1 2">
    <name type="scientific">Parasedimentitalea psychrophila</name>
    <dbReference type="NCBI Taxonomy" id="2997337"/>
    <lineage>
        <taxon>Bacteria</taxon>
        <taxon>Pseudomonadati</taxon>
        <taxon>Pseudomonadota</taxon>
        <taxon>Alphaproteobacteria</taxon>
        <taxon>Rhodobacterales</taxon>
        <taxon>Paracoccaceae</taxon>
        <taxon>Parasedimentitalea</taxon>
    </lineage>
</organism>
<dbReference type="AlphaFoldDB" id="A0A9Y2L4G2"/>
<evidence type="ECO:0000313" key="2">
    <source>
        <dbReference type="Proteomes" id="UP001238334"/>
    </source>
</evidence>
<proteinExistence type="predicted"/>
<protein>
    <submittedName>
        <fullName evidence="1">Uncharacterized protein</fullName>
    </submittedName>
</protein>
<accession>A0A9Y2L4G2</accession>
<gene>
    <name evidence="1" type="ORF">QPJ95_11175</name>
</gene>
<dbReference type="KEGG" id="ppso:QPJ95_11175"/>
<evidence type="ECO:0000313" key="1">
    <source>
        <dbReference type="EMBL" id="WIY27417.1"/>
    </source>
</evidence>